<keyword evidence="3 6" id="KW-0812">Transmembrane</keyword>
<dbReference type="Pfam" id="PF02653">
    <property type="entry name" value="BPD_transp_2"/>
    <property type="match status" value="1"/>
</dbReference>
<dbReference type="PANTHER" id="PTHR32196:SF69">
    <property type="entry name" value="BRANCHED-CHAIN AMINO ACID TRANSPORT SYSTEM, PERMEASE PROTEIN"/>
    <property type="match status" value="1"/>
</dbReference>
<feature type="transmembrane region" description="Helical" evidence="6">
    <location>
        <begin position="12"/>
        <end position="28"/>
    </location>
</feature>
<dbReference type="GO" id="GO:0005886">
    <property type="term" value="C:plasma membrane"/>
    <property type="evidence" value="ECO:0007669"/>
    <property type="project" value="UniProtKB-SubCell"/>
</dbReference>
<dbReference type="RefSeq" id="WP_123780643.1">
    <property type="nucleotide sequence ID" value="NZ_RKMG01000023.1"/>
</dbReference>
<dbReference type="CDD" id="cd06574">
    <property type="entry name" value="TM_PBP1_branched-chain-AA_like"/>
    <property type="match status" value="1"/>
</dbReference>
<keyword evidence="5 6" id="KW-0472">Membrane</keyword>
<organism evidence="7 8">
    <name type="scientific">Aerococcus agrisoli</name>
    <dbReference type="NCBI Taxonomy" id="2487350"/>
    <lineage>
        <taxon>Bacteria</taxon>
        <taxon>Bacillati</taxon>
        <taxon>Bacillota</taxon>
        <taxon>Bacilli</taxon>
        <taxon>Lactobacillales</taxon>
        <taxon>Aerococcaceae</taxon>
        <taxon>Aerococcus</taxon>
    </lineage>
</organism>
<gene>
    <name evidence="7" type="ORF">EF384_07095</name>
</gene>
<comment type="subcellular location">
    <subcellularLocation>
        <location evidence="1">Cell membrane</location>
        <topology evidence="1">Multi-pass membrane protein</topology>
    </subcellularLocation>
</comment>
<accession>A0A3N4G7E1</accession>
<feature type="transmembrane region" description="Helical" evidence="6">
    <location>
        <begin position="58"/>
        <end position="79"/>
    </location>
</feature>
<feature type="transmembrane region" description="Helical" evidence="6">
    <location>
        <begin position="238"/>
        <end position="259"/>
    </location>
</feature>
<keyword evidence="4 6" id="KW-1133">Transmembrane helix</keyword>
<evidence type="ECO:0000256" key="4">
    <source>
        <dbReference type="ARBA" id="ARBA00022989"/>
    </source>
</evidence>
<comment type="caution">
    <text evidence="7">The sequence shown here is derived from an EMBL/GenBank/DDBJ whole genome shotgun (WGS) entry which is preliminary data.</text>
</comment>
<feature type="transmembrane region" description="Helical" evidence="6">
    <location>
        <begin position="86"/>
        <end position="105"/>
    </location>
</feature>
<dbReference type="AlphaFoldDB" id="A0A3N4G7E1"/>
<sequence>MSVILGSVSEGLLWGLLAMGVYLTYRILNVADMTVEGSFTLGATVVSRLIFEFAMDPWLATILSFIIGALAGLVTGLLHTRLKIPALIASIITMTGLYSINLRILGQANLPLLSQVTLVTQMRQLIEDKTVAVIVIGVIVVAAMIALLKWFFDTQIGLAIRATGDNYMMSEANGINTDMTKIIGFMVSNGLIGLAGGLLAQNNGYADVNMGVGAMVIGLASVVIGEAIGKNLTFVKRLLTVVLGSVIYRLLLLLVLELNFNPNDIRLFSALILAVALGVPAVRTHGKKVAKNSITSGKEA</sequence>
<dbReference type="InterPro" id="IPR001851">
    <property type="entry name" value="ABC_transp_permease"/>
</dbReference>
<keyword evidence="2" id="KW-1003">Cell membrane</keyword>
<feature type="transmembrane region" description="Helical" evidence="6">
    <location>
        <begin position="212"/>
        <end position="229"/>
    </location>
</feature>
<protein>
    <submittedName>
        <fullName evidence="7">ABC transporter permease</fullName>
    </submittedName>
</protein>
<dbReference type="Proteomes" id="UP000273977">
    <property type="component" value="Unassembled WGS sequence"/>
</dbReference>
<evidence type="ECO:0000313" key="8">
    <source>
        <dbReference type="Proteomes" id="UP000273977"/>
    </source>
</evidence>
<evidence type="ECO:0000256" key="6">
    <source>
        <dbReference type="SAM" id="Phobius"/>
    </source>
</evidence>
<dbReference type="OrthoDB" id="9778389at2"/>
<feature type="transmembrane region" description="Helical" evidence="6">
    <location>
        <begin position="265"/>
        <end position="282"/>
    </location>
</feature>
<evidence type="ECO:0000313" key="7">
    <source>
        <dbReference type="EMBL" id="RPA58652.1"/>
    </source>
</evidence>
<proteinExistence type="predicted"/>
<dbReference type="EMBL" id="RKMG01000023">
    <property type="protein sequence ID" value="RPA58652.1"/>
    <property type="molecule type" value="Genomic_DNA"/>
</dbReference>
<dbReference type="PANTHER" id="PTHR32196">
    <property type="entry name" value="ABC TRANSPORTER PERMEASE PROTEIN YPHD-RELATED-RELATED"/>
    <property type="match status" value="1"/>
</dbReference>
<evidence type="ECO:0000256" key="2">
    <source>
        <dbReference type="ARBA" id="ARBA00022475"/>
    </source>
</evidence>
<name>A0A3N4G7E1_9LACT</name>
<dbReference type="GO" id="GO:0022857">
    <property type="term" value="F:transmembrane transporter activity"/>
    <property type="evidence" value="ECO:0007669"/>
    <property type="project" value="InterPro"/>
</dbReference>
<feature type="transmembrane region" description="Helical" evidence="6">
    <location>
        <begin position="182"/>
        <end position="200"/>
    </location>
</feature>
<evidence type="ECO:0000256" key="3">
    <source>
        <dbReference type="ARBA" id="ARBA00022692"/>
    </source>
</evidence>
<evidence type="ECO:0000256" key="5">
    <source>
        <dbReference type="ARBA" id="ARBA00023136"/>
    </source>
</evidence>
<keyword evidence="8" id="KW-1185">Reference proteome</keyword>
<feature type="transmembrane region" description="Helical" evidence="6">
    <location>
        <begin position="131"/>
        <end position="152"/>
    </location>
</feature>
<reference evidence="7 8" key="1">
    <citation type="submission" date="2018-11" db="EMBL/GenBank/DDBJ databases">
        <title>Aerococcus sp. SJQ22, whole genome shotgun sequence.</title>
        <authorList>
            <person name="Sun L."/>
            <person name="Gao X."/>
            <person name="Chen W."/>
            <person name="Huang K."/>
        </authorList>
    </citation>
    <scope>NUCLEOTIDE SEQUENCE [LARGE SCALE GENOMIC DNA]</scope>
    <source>
        <strain evidence="7 8">SJQ22</strain>
    </source>
</reference>
<evidence type="ECO:0000256" key="1">
    <source>
        <dbReference type="ARBA" id="ARBA00004651"/>
    </source>
</evidence>